<protein>
    <submittedName>
        <fullName evidence="2">Phage tail protein</fullName>
    </submittedName>
</protein>
<evidence type="ECO:0000313" key="3">
    <source>
        <dbReference type="Proteomes" id="UP000275331"/>
    </source>
</evidence>
<dbReference type="InterPro" id="IPR009350">
    <property type="entry name" value="Phage_tail_T"/>
</dbReference>
<name>A0A3R9GWX0_9ENTR</name>
<dbReference type="Pfam" id="PF06223">
    <property type="entry name" value="Phage_tail_T"/>
    <property type="match status" value="1"/>
</dbReference>
<dbReference type="Proteomes" id="UP000275331">
    <property type="component" value="Unassembled WGS sequence"/>
</dbReference>
<reference evidence="2 3" key="1">
    <citation type="submission" date="2018-10" db="EMBL/GenBank/DDBJ databases">
        <title>Transmission dynamics of multidrug resistant bacteria on intensive care unit surfaces.</title>
        <authorList>
            <person name="D'Souza A.W."/>
            <person name="Potter R.F."/>
            <person name="Wallace M."/>
            <person name="Shupe A."/>
            <person name="Patel S."/>
            <person name="Sun S."/>
            <person name="Gul D."/>
            <person name="Kwon J.H."/>
            <person name="Andleeb S."/>
            <person name="Burnham C.-A.D."/>
            <person name="Dantas G."/>
        </authorList>
    </citation>
    <scope>NUCLEOTIDE SEQUENCE [LARGE SCALE GENOMIC DNA]</scope>
    <source>
        <strain evidence="2 3">AS_373</strain>
    </source>
</reference>
<proteinExistence type="predicted"/>
<feature type="domain" description="Minor tail T" evidence="1">
    <location>
        <begin position="14"/>
        <end position="75"/>
    </location>
</feature>
<dbReference type="AlphaFoldDB" id="A0A3R9GWX0"/>
<evidence type="ECO:0000313" key="2">
    <source>
        <dbReference type="EMBL" id="RSE29206.1"/>
    </source>
</evidence>
<comment type="caution">
    <text evidence="2">The sequence shown here is derived from an EMBL/GenBank/DDBJ whole genome shotgun (WGS) entry which is preliminary data.</text>
</comment>
<evidence type="ECO:0000259" key="1">
    <source>
        <dbReference type="Pfam" id="PF06223"/>
    </source>
</evidence>
<gene>
    <name evidence="2" type="ORF">EGT71_01415</name>
</gene>
<organism evidence="2 3">
    <name type="scientific">Atlantibacter subterraneus</name>
    <dbReference type="NCBI Taxonomy" id="255519"/>
    <lineage>
        <taxon>Bacteria</taxon>
        <taxon>Pseudomonadati</taxon>
        <taxon>Pseudomonadota</taxon>
        <taxon>Gammaproteobacteria</taxon>
        <taxon>Enterobacterales</taxon>
        <taxon>Enterobacteriaceae</taxon>
        <taxon>Atlantibacter</taxon>
    </lineage>
</organism>
<accession>A0A3R9GWX0</accession>
<dbReference type="EMBL" id="RHXB01000001">
    <property type="protein sequence ID" value="RSE29206.1"/>
    <property type="molecule type" value="Genomic_DNA"/>
</dbReference>
<sequence length="89" mass="10041">MGGQTIAQAQEVLSFREFQIWVKYRERYGSLNPMLRTEWAAGLVSSTIANVNRGKDTPPFSVTDFTLHFTKTPTTTGPVTLDEAMRTWS</sequence>
<dbReference type="OrthoDB" id="6628031at2"/>